<evidence type="ECO:0000313" key="8">
    <source>
        <dbReference type="EMBL" id="KAG0686534.1"/>
    </source>
</evidence>
<accession>A0A9P6WGY5</accession>
<dbReference type="AlphaFoldDB" id="A0A9P6WGY5"/>
<reference evidence="8" key="1">
    <citation type="submission" date="2020-11" db="EMBL/GenBank/DDBJ databases">
        <title>Kefir isolates.</title>
        <authorList>
            <person name="Marcisauskas S."/>
            <person name="Kim Y."/>
            <person name="Blasche S."/>
        </authorList>
    </citation>
    <scope>NUCLEOTIDE SEQUENCE</scope>
    <source>
        <strain evidence="8">Olga-1</strain>
    </source>
</reference>
<comment type="similarity">
    <text evidence="2">Belongs to the TfdA dioxygenase family.</text>
</comment>
<organism evidence="8 9">
    <name type="scientific">Pichia californica</name>
    <dbReference type="NCBI Taxonomy" id="460514"/>
    <lineage>
        <taxon>Eukaryota</taxon>
        <taxon>Fungi</taxon>
        <taxon>Dikarya</taxon>
        <taxon>Ascomycota</taxon>
        <taxon>Saccharomycotina</taxon>
        <taxon>Pichiomycetes</taxon>
        <taxon>Pichiales</taxon>
        <taxon>Pichiaceae</taxon>
        <taxon>Pichia</taxon>
    </lineage>
</organism>
<dbReference type="InterPro" id="IPR042098">
    <property type="entry name" value="TauD-like_sf"/>
</dbReference>
<dbReference type="InterPro" id="IPR003819">
    <property type="entry name" value="TauD/TfdA-like"/>
</dbReference>
<evidence type="ECO:0000256" key="3">
    <source>
        <dbReference type="ARBA" id="ARBA00022723"/>
    </source>
</evidence>
<evidence type="ECO:0000256" key="4">
    <source>
        <dbReference type="ARBA" id="ARBA00022964"/>
    </source>
</evidence>
<dbReference type="GO" id="GO:0046872">
    <property type="term" value="F:metal ion binding"/>
    <property type="evidence" value="ECO:0007669"/>
    <property type="project" value="UniProtKB-KW"/>
</dbReference>
<keyword evidence="4" id="KW-0223">Dioxygenase</keyword>
<dbReference type="Gene3D" id="3.60.130.10">
    <property type="entry name" value="Clavaminate synthase-like"/>
    <property type="match status" value="1"/>
</dbReference>
<evidence type="ECO:0000256" key="6">
    <source>
        <dbReference type="ARBA" id="ARBA00023004"/>
    </source>
</evidence>
<dbReference type="GO" id="GO:0044273">
    <property type="term" value="P:sulfur compound catabolic process"/>
    <property type="evidence" value="ECO:0007669"/>
    <property type="project" value="TreeGrafter"/>
</dbReference>
<protein>
    <recommendedName>
        <fullName evidence="7">TauD/TfdA-like domain-containing protein</fullName>
    </recommendedName>
</protein>
<proteinExistence type="inferred from homology"/>
<comment type="caution">
    <text evidence="8">The sequence shown here is derived from an EMBL/GenBank/DDBJ whole genome shotgun (WGS) entry which is preliminary data.</text>
</comment>
<dbReference type="Proteomes" id="UP000697127">
    <property type="component" value="Unassembled WGS sequence"/>
</dbReference>
<evidence type="ECO:0000256" key="1">
    <source>
        <dbReference type="ARBA" id="ARBA00001954"/>
    </source>
</evidence>
<dbReference type="FunFam" id="3.60.130.10:FF:000003">
    <property type="entry name" value="Alpha-ketoglutarate-dependent taurine dioxygenase"/>
    <property type="match status" value="1"/>
</dbReference>
<dbReference type="EMBL" id="PUHW01000459">
    <property type="protein sequence ID" value="KAG0686534.1"/>
    <property type="molecule type" value="Genomic_DNA"/>
</dbReference>
<dbReference type="GO" id="GO:0005737">
    <property type="term" value="C:cytoplasm"/>
    <property type="evidence" value="ECO:0007669"/>
    <property type="project" value="TreeGrafter"/>
</dbReference>
<dbReference type="Pfam" id="PF02668">
    <property type="entry name" value="TauD"/>
    <property type="match status" value="1"/>
</dbReference>
<evidence type="ECO:0000313" key="9">
    <source>
        <dbReference type="Proteomes" id="UP000697127"/>
    </source>
</evidence>
<keyword evidence="5" id="KW-0560">Oxidoreductase</keyword>
<dbReference type="SUPFAM" id="SSF51197">
    <property type="entry name" value="Clavaminate synthase-like"/>
    <property type="match status" value="1"/>
</dbReference>
<evidence type="ECO:0000259" key="7">
    <source>
        <dbReference type="Pfam" id="PF02668"/>
    </source>
</evidence>
<dbReference type="InterPro" id="IPR051323">
    <property type="entry name" value="AtsK-like"/>
</dbReference>
<evidence type="ECO:0000256" key="2">
    <source>
        <dbReference type="ARBA" id="ARBA00005896"/>
    </source>
</evidence>
<gene>
    <name evidence="8" type="ORF">C6P40_003844</name>
</gene>
<name>A0A9P6WGY5_9ASCO</name>
<evidence type="ECO:0000256" key="5">
    <source>
        <dbReference type="ARBA" id="ARBA00023002"/>
    </source>
</evidence>
<keyword evidence="9" id="KW-1185">Reference proteome</keyword>
<dbReference type="PANTHER" id="PTHR30468:SF1">
    <property type="entry name" value="ALPHA-KETOGLUTARATE-DEPENDENT SULFONATE DIOXYGENASE"/>
    <property type="match status" value="1"/>
</dbReference>
<feature type="domain" description="TauD/TfdA-like" evidence="7">
    <location>
        <begin position="91"/>
        <end position="359"/>
    </location>
</feature>
<comment type="cofactor">
    <cofactor evidence="1">
        <name>Fe(2+)</name>
        <dbReference type="ChEBI" id="CHEBI:29033"/>
    </cofactor>
</comment>
<keyword evidence="6" id="KW-0408">Iron</keyword>
<keyword evidence="3" id="KW-0479">Metal-binding</keyword>
<dbReference type="PANTHER" id="PTHR30468">
    <property type="entry name" value="ALPHA-KETOGLUTARATE-DEPENDENT SULFONATE DIOXYGENASE"/>
    <property type="match status" value="1"/>
</dbReference>
<dbReference type="GO" id="GO:0000907">
    <property type="term" value="F:sulfonate dioxygenase activity"/>
    <property type="evidence" value="ECO:0007669"/>
    <property type="project" value="TreeGrafter"/>
</dbReference>
<sequence length="404" mass="46643">MSAPKVETNLNKSVDYNSVFGYASGEDTKIGDVLTVPKSSRDLLDYPEWAPTWDPKDNYKFNHLKPFKHIDRGLSGDSNFSSLLENKNIKFKKITPKLGLEVDGIQLSSLTNKQKDDLALLIEKSGVVAFRNQDFKDKGFEFLKNWAKYFGPLDIHANSGAPINNPEFHLVFKRDDFNDPKNIFNNKLNQIYWHSDVSYETQPPGITLLAMLQTGLGGDTQFLDTIEIYDRLSPLLKEKLNGLKVLHSSKLQAEMTKEGGLQRKETIESIHPLIRYHPVLKKNLLYLNKVFGRRILGLKQEESENLFNFLINHIENCLDAHIRVQWDANTVVLWDNRRVLHTATADFDSIDIRHAFRLTTIAERPVENKTEYENWSPELEEENIKLTNYYLNLPPAKYYEVTKK</sequence>